<sequence>MDTVSNLETRLSILTSITTIIFQCRRLAKLLRDICDTRHFRSISRSIVRRRQQRTFGRRRAQRGSRDRLPNDPRSLFINYLPHPPISGVYHTSRFAARISLHGAMNRVA</sequence>
<organism evidence="2 3">
    <name type="scientific">Caerostris extrusa</name>
    <name type="common">Bark spider</name>
    <name type="synonym">Caerostris bankana</name>
    <dbReference type="NCBI Taxonomy" id="172846"/>
    <lineage>
        <taxon>Eukaryota</taxon>
        <taxon>Metazoa</taxon>
        <taxon>Ecdysozoa</taxon>
        <taxon>Arthropoda</taxon>
        <taxon>Chelicerata</taxon>
        <taxon>Arachnida</taxon>
        <taxon>Araneae</taxon>
        <taxon>Araneomorphae</taxon>
        <taxon>Entelegynae</taxon>
        <taxon>Araneoidea</taxon>
        <taxon>Araneidae</taxon>
        <taxon>Caerostris</taxon>
    </lineage>
</organism>
<comment type="caution">
    <text evidence="2">The sequence shown here is derived from an EMBL/GenBank/DDBJ whole genome shotgun (WGS) entry which is preliminary data.</text>
</comment>
<evidence type="ECO:0000313" key="3">
    <source>
        <dbReference type="Proteomes" id="UP001054945"/>
    </source>
</evidence>
<gene>
    <name evidence="2" type="ORF">CEXT_99461</name>
</gene>
<dbReference type="Proteomes" id="UP001054945">
    <property type="component" value="Unassembled WGS sequence"/>
</dbReference>
<feature type="region of interest" description="Disordered" evidence="1">
    <location>
        <begin position="51"/>
        <end position="71"/>
    </location>
</feature>
<name>A0AAV4XI06_CAEEX</name>
<keyword evidence="3" id="KW-1185">Reference proteome</keyword>
<evidence type="ECO:0000313" key="2">
    <source>
        <dbReference type="EMBL" id="GIY94277.1"/>
    </source>
</evidence>
<feature type="compositionally biased region" description="Basic residues" evidence="1">
    <location>
        <begin position="51"/>
        <end position="63"/>
    </location>
</feature>
<proteinExistence type="predicted"/>
<evidence type="ECO:0000256" key="1">
    <source>
        <dbReference type="SAM" id="MobiDB-lite"/>
    </source>
</evidence>
<accession>A0AAV4XI06</accession>
<dbReference type="EMBL" id="BPLR01000370">
    <property type="protein sequence ID" value="GIY94277.1"/>
    <property type="molecule type" value="Genomic_DNA"/>
</dbReference>
<dbReference type="AlphaFoldDB" id="A0AAV4XI06"/>
<protein>
    <submittedName>
        <fullName evidence="2">Uncharacterized protein</fullName>
    </submittedName>
</protein>
<reference evidence="2 3" key="1">
    <citation type="submission" date="2021-06" db="EMBL/GenBank/DDBJ databases">
        <title>Caerostris extrusa draft genome.</title>
        <authorList>
            <person name="Kono N."/>
            <person name="Arakawa K."/>
        </authorList>
    </citation>
    <scope>NUCLEOTIDE SEQUENCE [LARGE SCALE GENOMIC DNA]</scope>
</reference>